<evidence type="ECO:0000313" key="2">
    <source>
        <dbReference type="EMBL" id="KAB0265508.1"/>
    </source>
</evidence>
<dbReference type="Proteomes" id="UP000325684">
    <property type="component" value="Unassembled WGS sequence"/>
</dbReference>
<proteinExistence type="predicted"/>
<feature type="compositionally biased region" description="Basic and acidic residues" evidence="1">
    <location>
        <begin position="41"/>
        <end position="50"/>
    </location>
</feature>
<sequence length="90" mass="9693">MSKSDILCPKGYVRIDPAPIENSTPEGLTISTAIRIDAIEKKKDSEKDVAKAGPAPQTPPMNVAQPHLPGIKKPKKQKKGPRRDDGGPEI</sequence>
<gene>
    <name evidence="2" type="ORF">FEZ63_18160</name>
</gene>
<feature type="region of interest" description="Disordered" evidence="1">
    <location>
        <begin position="41"/>
        <end position="90"/>
    </location>
</feature>
<reference evidence="2 3" key="1">
    <citation type="journal article" date="2019" name="Microorganisms">
        <title>Genome Insights into the Novel Species Microvirga brassicacearum, a Rapeseed Endophyte with Biotechnological Potential.</title>
        <authorList>
            <person name="Jimenez-Gomez A."/>
            <person name="Saati-Santamaria Z."/>
            <person name="Igual J.M."/>
            <person name="Rivas R."/>
            <person name="Mateos P.F."/>
            <person name="Garcia-Fraile P."/>
        </authorList>
    </citation>
    <scope>NUCLEOTIDE SEQUENCE [LARGE SCALE GENOMIC DNA]</scope>
    <source>
        <strain evidence="2 3">CDVBN77</strain>
    </source>
</reference>
<evidence type="ECO:0000256" key="1">
    <source>
        <dbReference type="SAM" id="MobiDB-lite"/>
    </source>
</evidence>
<feature type="compositionally biased region" description="Basic residues" evidence="1">
    <location>
        <begin position="70"/>
        <end position="81"/>
    </location>
</feature>
<comment type="caution">
    <text evidence="2">The sequence shown here is derived from an EMBL/GenBank/DDBJ whole genome shotgun (WGS) entry which is preliminary data.</text>
</comment>
<evidence type="ECO:0000313" key="3">
    <source>
        <dbReference type="Proteomes" id="UP000325684"/>
    </source>
</evidence>
<name>A0A5N3P6Z9_9HYPH</name>
<protein>
    <submittedName>
        <fullName evidence="2">Uncharacterized protein</fullName>
    </submittedName>
</protein>
<organism evidence="2 3">
    <name type="scientific">Microvirga brassicacearum</name>
    <dbReference type="NCBI Taxonomy" id="2580413"/>
    <lineage>
        <taxon>Bacteria</taxon>
        <taxon>Pseudomonadati</taxon>
        <taxon>Pseudomonadota</taxon>
        <taxon>Alphaproteobacteria</taxon>
        <taxon>Hyphomicrobiales</taxon>
        <taxon>Methylobacteriaceae</taxon>
        <taxon>Microvirga</taxon>
    </lineage>
</organism>
<dbReference type="RefSeq" id="WP_150947111.1">
    <property type="nucleotide sequence ID" value="NZ_VCMV01000034.1"/>
</dbReference>
<accession>A0A5N3P6Z9</accession>
<dbReference type="AlphaFoldDB" id="A0A5N3P6Z9"/>
<keyword evidence="3" id="KW-1185">Reference proteome</keyword>
<dbReference type="EMBL" id="VCMV01000034">
    <property type="protein sequence ID" value="KAB0265508.1"/>
    <property type="molecule type" value="Genomic_DNA"/>
</dbReference>